<comment type="caution">
    <text evidence="1">The sequence shown here is derived from an EMBL/GenBank/DDBJ whole genome shotgun (WGS) entry which is preliminary data.</text>
</comment>
<keyword evidence="2" id="KW-1185">Reference proteome</keyword>
<proteinExistence type="predicted"/>
<reference evidence="1" key="1">
    <citation type="submission" date="2019-04" db="EMBL/GenBank/DDBJ databases">
        <title>Microbes associate with the intestines of laboratory mice.</title>
        <authorList>
            <person name="Navarre W."/>
            <person name="Wong E."/>
            <person name="Huang K."/>
            <person name="Tropini C."/>
            <person name="Ng K."/>
            <person name="Yu B."/>
        </authorList>
    </citation>
    <scope>NUCLEOTIDE SEQUENCE</scope>
    <source>
        <strain evidence="1">NM72_1-8</strain>
    </source>
</reference>
<evidence type="ECO:0000313" key="1">
    <source>
        <dbReference type="EMBL" id="TGY00314.1"/>
    </source>
</evidence>
<organism evidence="1 2">
    <name type="scientific">Hominisplanchenecus murintestinalis</name>
    <dbReference type="NCBI Taxonomy" id="2941517"/>
    <lineage>
        <taxon>Bacteria</taxon>
        <taxon>Bacillati</taxon>
        <taxon>Bacillota</taxon>
        <taxon>Clostridia</taxon>
        <taxon>Lachnospirales</taxon>
        <taxon>Lachnospiraceae</taxon>
        <taxon>Hominisplanchenecus</taxon>
    </lineage>
</organism>
<accession>A0AC61R3D8</accession>
<evidence type="ECO:0000313" key="2">
    <source>
        <dbReference type="Proteomes" id="UP000307720"/>
    </source>
</evidence>
<dbReference type="EMBL" id="SRZB01000002">
    <property type="protein sequence ID" value="TGY00314.1"/>
    <property type="molecule type" value="Genomic_DNA"/>
</dbReference>
<protein>
    <submittedName>
        <fullName evidence="1">Na/Pi cotransporter family protein</fullName>
    </submittedName>
</protein>
<dbReference type="Proteomes" id="UP000307720">
    <property type="component" value="Unassembled WGS sequence"/>
</dbReference>
<name>A0AC61R3D8_9FIRM</name>
<sequence>MSINDVENLFLFAGGLGMFLYGMHSMSDGIQKSTGQKMQELLGILTNNRFMAVIVGMLVTAIIQSSGATTVMVVGFVNAGIMSLGQAVGVIMGANIGTCITSWIVSLGQLGDTFKAISPSLYAPLLVGFGAFCIMFSKKQKKQIIGEIVIGLGLLFIGLDFMKGAAADYMELPIFSQAFQLFGSNPFLGIAIGIIVTAIMQSSSASVGVLQTLAATGGVVTTSAAVYISLGSNIGSCVTALLSSIGASRNAKRAAAIHLTYNVIGVVVFGTFLYSFFRFMPQYGQAGINSVGISMFHTGFSIARMILMFPFADKLVSLSGLLVKEHSSSAEGTDSEESLTLRHLDKRILETPSFAVENAILEVVHMGKIAFENLRNVSEAVLNYDKEKVESVYKTEKTINTMEKLITEYLVQISNLSLNEEQHNIINNLFYSVSDIERVGDHTENIAELLDTKDGKMIQFTEEATGEMSEIMGLVINAFDFAIKAREEKNIHAAAKVGKYEDMVDSMEEELREKHIERLSKQLCKPENGVVFLDIISNLERISDHAYNLAGYVISEH</sequence>
<gene>
    <name evidence="1" type="ORF">E5357_02075</name>
</gene>